<feature type="signal peptide" evidence="1">
    <location>
        <begin position="1"/>
        <end position="16"/>
    </location>
</feature>
<keyword evidence="3" id="KW-1185">Reference proteome</keyword>
<organism evidence="2 3">
    <name type="scientific">Duganella alba</name>
    <dbReference type="NCBI Taxonomy" id="2666081"/>
    <lineage>
        <taxon>Bacteria</taxon>
        <taxon>Pseudomonadati</taxon>
        <taxon>Pseudomonadota</taxon>
        <taxon>Betaproteobacteria</taxon>
        <taxon>Burkholderiales</taxon>
        <taxon>Oxalobacteraceae</taxon>
        <taxon>Telluria group</taxon>
        <taxon>Duganella</taxon>
    </lineage>
</organism>
<comment type="caution">
    <text evidence="2">The sequence shown here is derived from an EMBL/GenBank/DDBJ whole genome shotgun (WGS) entry which is preliminary data.</text>
</comment>
<protein>
    <recommendedName>
        <fullName evidence="4">TonB C-terminal domain-containing protein</fullName>
    </recommendedName>
</protein>
<evidence type="ECO:0000256" key="1">
    <source>
        <dbReference type="SAM" id="SignalP"/>
    </source>
</evidence>
<keyword evidence="1" id="KW-0732">Signal</keyword>
<dbReference type="EMBL" id="WKJM01000008">
    <property type="protein sequence ID" value="MRX08567.1"/>
    <property type="molecule type" value="Genomic_DNA"/>
</dbReference>
<dbReference type="RefSeq" id="WP_154364993.1">
    <property type="nucleotide sequence ID" value="NZ_WKJM01000008.1"/>
</dbReference>
<evidence type="ECO:0000313" key="3">
    <source>
        <dbReference type="Proteomes" id="UP000481037"/>
    </source>
</evidence>
<dbReference type="AlphaFoldDB" id="A0A6L5QFN1"/>
<accession>A0A6L5QFN1</accession>
<evidence type="ECO:0000313" key="2">
    <source>
        <dbReference type="EMBL" id="MRX08567.1"/>
    </source>
</evidence>
<dbReference type="Proteomes" id="UP000481037">
    <property type="component" value="Unassembled WGS sequence"/>
</dbReference>
<proteinExistence type="predicted"/>
<gene>
    <name evidence="2" type="ORF">GJ697_12025</name>
</gene>
<evidence type="ECO:0008006" key="4">
    <source>
        <dbReference type="Google" id="ProtNLM"/>
    </source>
</evidence>
<sequence>MRVCLPLLLCCATALAAPEPPKQYSLDGVRNDLARSFTLPAALPLDPALRSAADEISAAHIARIQALLPAWLEEENQFNNATGKQAQTWEPYVAVWARMLNELGLWQLEPGDAAYESATLAILRGSTPFCNLYSDARASDYAARIARIQTLPAAQRPAMLAAERELLAHWGKPRATLPAWPQPLPQDAALRLIKTGKPAARPALTPVLASELLGERKPYQDLPQAEQCLLQQWWFKYSLQQGVAPATALNAYRYGTMINVTERLAGMVDQPPAAASGAPVFPTLAARFLAHGASIIEVQLDANGKLQQASMAERKVEVPGIRGVRPVAFETLFDQSALQYAADHPQIQPAGKNPYKFQLLWTMPEAPK</sequence>
<feature type="chain" id="PRO_5026804584" description="TonB C-terminal domain-containing protein" evidence="1">
    <location>
        <begin position="17"/>
        <end position="368"/>
    </location>
</feature>
<reference evidence="2 3" key="1">
    <citation type="submission" date="2019-11" db="EMBL/GenBank/DDBJ databases">
        <title>Novel species isolated from a subtropical stream in China.</title>
        <authorList>
            <person name="Lu H."/>
        </authorList>
    </citation>
    <scope>NUCLEOTIDE SEQUENCE [LARGE SCALE GENOMIC DNA]</scope>
    <source>
        <strain evidence="2 3">FT25W</strain>
    </source>
</reference>
<name>A0A6L5QFN1_9BURK</name>